<evidence type="ECO:0000256" key="2">
    <source>
        <dbReference type="SAM" id="MobiDB-lite"/>
    </source>
</evidence>
<name>A0A5C3E7A2_9BASI</name>
<keyword evidence="1" id="KW-0175">Coiled coil</keyword>
<gene>
    <name evidence="3" type="ORF">UTRI_02294</name>
</gene>
<feature type="compositionally biased region" description="Polar residues" evidence="2">
    <location>
        <begin position="37"/>
        <end position="48"/>
    </location>
</feature>
<evidence type="ECO:0000256" key="1">
    <source>
        <dbReference type="SAM" id="Coils"/>
    </source>
</evidence>
<dbReference type="Proteomes" id="UP000324022">
    <property type="component" value="Unassembled WGS sequence"/>
</dbReference>
<evidence type="ECO:0000313" key="4">
    <source>
        <dbReference type="Proteomes" id="UP000324022"/>
    </source>
</evidence>
<feature type="compositionally biased region" description="Basic and acidic residues" evidence="2">
    <location>
        <begin position="8"/>
        <end position="26"/>
    </location>
</feature>
<feature type="compositionally biased region" description="Basic residues" evidence="2">
    <location>
        <begin position="688"/>
        <end position="701"/>
    </location>
</feature>
<feature type="region of interest" description="Disordered" evidence="2">
    <location>
        <begin position="1"/>
        <end position="72"/>
    </location>
</feature>
<dbReference type="EMBL" id="OOIN01000013">
    <property type="protein sequence ID" value="SPO26020.1"/>
    <property type="molecule type" value="Genomic_DNA"/>
</dbReference>
<feature type="coiled-coil region" evidence="1">
    <location>
        <begin position="138"/>
        <end position="209"/>
    </location>
</feature>
<protein>
    <submittedName>
        <fullName evidence="3">Uncharacterized protein</fullName>
    </submittedName>
</protein>
<dbReference type="AlphaFoldDB" id="A0A5C3E7A2"/>
<sequence length="741" mass="80719">MPAIRSKSMPDDGRGGKPRQRREGAKSHAPNKRKTGTDNVLDQSQQEGATIAIKSDEDMTLEETSPSANDADGQFAQQLGDGWINKVQIADVTTDAAAAALQDAQRDHVTSQRKVTAALMALQAAQEDAATAATVDTLIQVNKVVDTARAEIAEAKLNKQIARVEVEAASHALSAAQLEKESKDKAAKAESAQSRAIQANAALDTARDEAAAGPSEATAHTLSLAKGHARKAALDVSLTAKQQDLASTRARSARLQHASARAEACTAVAAIQAQRANRAARDAANRAADLRVAFEEAKKMDEAARQEAANARSATESAQAAAAASAEALLAWQRLRDGLDTTNEGTPNPSDESDNDIEIVTHPQSDNLPPAELHPVAKARTTEGGSMADVDLLPQPDRDVPAIDTGIFKRLTMLAARTEQTFASSRQAVVFQPVQVYPAVAAIDFPFTNLPDPGRNVNIAAWTHRFRFEGGQISAGLVKGFRQEIASQLCTLLNLAPGKETFTVERPENINRSVYVDIRFTNKEHMKMARNAGLTWGGRPLRHWRSGAPLPQTQLFIRATGLSVSADPGALLQYFICECRFLTVKGMWWLKDGDNFVGTAFILVEFRGPFDNADKLKGFIEVEDREVELKFKGRRNFCLKCRANNEDGHVNSACRRRSSKQFNLLRLHFLSALVNKSRQLNAPWRSRRENRRPLRMHRSPKPSRISCPDPEIDGGVPKHPHVTPVTPQWNIPRSGCSHAHG</sequence>
<accession>A0A5C3E7A2</accession>
<reference evidence="3 4" key="1">
    <citation type="submission" date="2018-03" db="EMBL/GenBank/DDBJ databases">
        <authorList>
            <person name="Guldener U."/>
        </authorList>
    </citation>
    <scope>NUCLEOTIDE SEQUENCE [LARGE SCALE GENOMIC DNA]</scope>
    <source>
        <strain evidence="3 4">NBRC100155</strain>
    </source>
</reference>
<organism evidence="3 4">
    <name type="scientific">Ustilago trichophora</name>
    <dbReference type="NCBI Taxonomy" id="86804"/>
    <lineage>
        <taxon>Eukaryota</taxon>
        <taxon>Fungi</taxon>
        <taxon>Dikarya</taxon>
        <taxon>Basidiomycota</taxon>
        <taxon>Ustilaginomycotina</taxon>
        <taxon>Ustilaginomycetes</taxon>
        <taxon>Ustilaginales</taxon>
        <taxon>Ustilaginaceae</taxon>
        <taxon>Ustilago</taxon>
    </lineage>
</organism>
<keyword evidence="4" id="KW-1185">Reference proteome</keyword>
<evidence type="ECO:0000313" key="3">
    <source>
        <dbReference type="EMBL" id="SPO26020.1"/>
    </source>
</evidence>
<proteinExistence type="predicted"/>
<feature type="region of interest" description="Disordered" evidence="2">
    <location>
        <begin position="683"/>
        <end position="725"/>
    </location>
</feature>